<comment type="caution">
    <text evidence="2">The sequence shown here is derived from an EMBL/GenBank/DDBJ whole genome shotgun (WGS) entry which is preliminary data.</text>
</comment>
<accession>A0AAN7TSA1</accession>
<proteinExistence type="predicted"/>
<dbReference type="CDD" id="cd14688">
    <property type="entry name" value="bZIP_YAP"/>
    <property type="match status" value="1"/>
</dbReference>
<gene>
    <name evidence="2" type="ORF">LTR62_000053</name>
</gene>
<feature type="region of interest" description="Disordered" evidence="1">
    <location>
        <begin position="1"/>
        <end position="97"/>
    </location>
</feature>
<dbReference type="Pfam" id="PF11905">
    <property type="entry name" value="DUF3425"/>
    <property type="match status" value="2"/>
</dbReference>
<name>A0AAN7TSA1_9PEZI</name>
<evidence type="ECO:0008006" key="4">
    <source>
        <dbReference type="Google" id="ProtNLM"/>
    </source>
</evidence>
<organism evidence="2 3">
    <name type="scientific">Meristemomyces frigidus</name>
    <dbReference type="NCBI Taxonomy" id="1508187"/>
    <lineage>
        <taxon>Eukaryota</taxon>
        <taxon>Fungi</taxon>
        <taxon>Dikarya</taxon>
        <taxon>Ascomycota</taxon>
        <taxon>Pezizomycotina</taxon>
        <taxon>Dothideomycetes</taxon>
        <taxon>Dothideomycetidae</taxon>
        <taxon>Mycosphaerellales</taxon>
        <taxon>Teratosphaeriaceae</taxon>
        <taxon>Meristemomyces</taxon>
    </lineage>
</organism>
<dbReference type="EMBL" id="JAVRRL010000001">
    <property type="protein sequence ID" value="KAK5118844.1"/>
    <property type="molecule type" value="Genomic_DNA"/>
</dbReference>
<evidence type="ECO:0000256" key="1">
    <source>
        <dbReference type="SAM" id="MobiDB-lite"/>
    </source>
</evidence>
<evidence type="ECO:0000313" key="2">
    <source>
        <dbReference type="EMBL" id="KAK5118844.1"/>
    </source>
</evidence>
<feature type="region of interest" description="Disordered" evidence="1">
    <location>
        <begin position="214"/>
        <end position="241"/>
    </location>
</feature>
<dbReference type="InterPro" id="IPR021833">
    <property type="entry name" value="DUF3425"/>
</dbReference>
<protein>
    <recommendedName>
        <fullName evidence="4">BZIP transcription factor</fullName>
    </recommendedName>
</protein>
<dbReference type="AlphaFoldDB" id="A0AAN7TSA1"/>
<reference evidence="2" key="1">
    <citation type="submission" date="2023-08" db="EMBL/GenBank/DDBJ databases">
        <title>Black Yeasts Isolated from many extreme environments.</title>
        <authorList>
            <person name="Coleine C."/>
            <person name="Stajich J.E."/>
            <person name="Selbmann L."/>
        </authorList>
    </citation>
    <scope>NUCLEOTIDE SEQUENCE</scope>
    <source>
        <strain evidence="2">CCFEE 5401</strain>
    </source>
</reference>
<dbReference type="PANTHER" id="PTHR37012:SF2">
    <property type="entry name" value="BZIP DOMAIN-CONTAINING PROTEIN-RELATED"/>
    <property type="match status" value="1"/>
</dbReference>
<dbReference type="Gene3D" id="1.20.5.170">
    <property type="match status" value="1"/>
</dbReference>
<dbReference type="Proteomes" id="UP001310890">
    <property type="component" value="Unassembled WGS sequence"/>
</dbReference>
<dbReference type="PANTHER" id="PTHR37012">
    <property type="entry name" value="B-ZIP TRANSCRIPTION FACTOR (EUROFUNG)-RELATED"/>
    <property type="match status" value="1"/>
</dbReference>
<evidence type="ECO:0000313" key="3">
    <source>
        <dbReference type="Proteomes" id="UP001310890"/>
    </source>
</evidence>
<feature type="compositionally biased region" description="Basic and acidic residues" evidence="1">
    <location>
        <begin position="78"/>
        <end position="97"/>
    </location>
</feature>
<sequence length="565" mass="61922">MAAIANHSLYPSHGSAPQPTAYPTDHSPQATAAAALSEQQHPGLQHLQQHEDATTNKKRKTSGAPGSRGVANLTPEQLSKKRANDREAQRAIRERTRNTIQSLEQRIRELESQQPFQELQRAVAERDSALRECEDLRRRLAGVAQLAGTAAAAAVANGTQQPQAAQAAASLNGTLTIDAFIDPAWLNPDGAELATVTAQQAPLPYPAYPDHVHPDLRSPSYAVAHGSPGSPASHHDSLRQHWSPNVNGANGMSGQYSHGNGSHYDTQLPSPAAIMSGNGERLGLNYIMDQKTAPRPTSPTSWTRLPENTSPVTPLDSLLTDFITARRQLLEEGRSKVETLGPEYPSFAALNDPSRKSSSHPVSNLLIDILSKFPDISALPEKVSVLYTMFLILRWFICPCQDCYERMPEWCRPVAEQLERPHPHWVDHLPWSVSSSPETQADVGFAELFGSDSPSTIALPQEEDGVGIAEYLTDTFFRPFMRKQLSGVTPKKFDDFFVPFTTTLSLNWPHGSETVLVASGEEAGRLSPGFEHHMRNLRNWSLGTSFQQSFPDLVNEEVRIAPASG</sequence>